<dbReference type="EMBL" id="CP041932">
    <property type="protein sequence ID" value="QEK14494.1"/>
    <property type="molecule type" value="Genomic_DNA"/>
</dbReference>
<comment type="similarity">
    <text evidence="3">Belongs to the HAD-like hydrolase superfamily.</text>
</comment>
<dbReference type="Gene3D" id="1.10.150.520">
    <property type="match status" value="1"/>
</dbReference>
<name>A0A5C0SM33_9EURY</name>
<keyword evidence="7" id="KW-0460">Magnesium</keyword>
<reference evidence="8 9" key="1">
    <citation type="submission" date="2019-07" db="EMBL/GenBank/DDBJ databases">
        <title>Complete genome of Thermococcus acidophilus.</title>
        <authorList>
            <person name="Li X."/>
        </authorList>
    </citation>
    <scope>NUCLEOTIDE SEQUENCE [LARGE SCALE GENOMIC DNA]</scope>
    <source>
        <strain evidence="8 9">SY113</strain>
    </source>
</reference>
<dbReference type="InterPro" id="IPR036412">
    <property type="entry name" value="HAD-like_sf"/>
</dbReference>
<dbReference type="InterPro" id="IPR023214">
    <property type="entry name" value="HAD_sf"/>
</dbReference>
<dbReference type="SUPFAM" id="SSF56784">
    <property type="entry name" value="HAD-like"/>
    <property type="match status" value="1"/>
</dbReference>
<evidence type="ECO:0000256" key="5">
    <source>
        <dbReference type="ARBA" id="ARBA00022723"/>
    </source>
</evidence>
<dbReference type="Pfam" id="PF00702">
    <property type="entry name" value="Hydrolase"/>
    <property type="match status" value="1"/>
</dbReference>
<evidence type="ECO:0000256" key="2">
    <source>
        <dbReference type="ARBA" id="ARBA00003513"/>
    </source>
</evidence>
<proteinExistence type="inferred from homology"/>
<dbReference type="NCBIfam" id="TIGR01549">
    <property type="entry name" value="HAD-SF-IA-v1"/>
    <property type="match status" value="1"/>
</dbReference>
<dbReference type="GO" id="GO:0016791">
    <property type="term" value="F:phosphatase activity"/>
    <property type="evidence" value="ECO:0007669"/>
    <property type="project" value="TreeGrafter"/>
</dbReference>
<dbReference type="SFLD" id="SFLDG01129">
    <property type="entry name" value="C1.5:_HAD__Beta-PGM__Phosphata"/>
    <property type="match status" value="1"/>
</dbReference>
<evidence type="ECO:0000313" key="8">
    <source>
        <dbReference type="EMBL" id="QEK14494.1"/>
    </source>
</evidence>
<keyword evidence="6 8" id="KW-0378">Hydrolase</keyword>
<evidence type="ECO:0000256" key="4">
    <source>
        <dbReference type="ARBA" id="ARBA00019531"/>
    </source>
</evidence>
<organism evidence="8 9">
    <name type="scientific">Thermococcus aciditolerans</name>
    <dbReference type="NCBI Taxonomy" id="2598455"/>
    <lineage>
        <taxon>Archaea</taxon>
        <taxon>Methanobacteriati</taxon>
        <taxon>Methanobacteriota</taxon>
        <taxon>Thermococci</taxon>
        <taxon>Thermococcales</taxon>
        <taxon>Thermococcaceae</taxon>
        <taxon>Thermococcus</taxon>
    </lineage>
</organism>
<dbReference type="InterPro" id="IPR011950">
    <property type="entry name" value="HAD-SF_hydro_IA_CTE7"/>
</dbReference>
<dbReference type="RefSeq" id="WP_148882534.1">
    <property type="nucleotide sequence ID" value="NZ_CP041932.1"/>
</dbReference>
<dbReference type="SFLD" id="SFLDG01135">
    <property type="entry name" value="C1.5.6:_HAD__Beta-PGM__Phospha"/>
    <property type="match status" value="1"/>
</dbReference>
<dbReference type="Gene3D" id="3.40.50.1000">
    <property type="entry name" value="HAD superfamily/HAD-like"/>
    <property type="match status" value="1"/>
</dbReference>
<accession>A0A5C0SM33</accession>
<evidence type="ECO:0000313" key="9">
    <source>
        <dbReference type="Proteomes" id="UP000322631"/>
    </source>
</evidence>
<dbReference type="GeneID" id="41609100"/>
<evidence type="ECO:0000256" key="7">
    <source>
        <dbReference type="ARBA" id="ARBA00022842"/>
    </source>
</evidence>
<protein>
    <recommendedName>
        <fullName evidence="4">Glyceraldehyde 3-phosphate phosphatase</fullName>
    </recommendedName>
</protein>
<gene>
    <name evidence="8" type="ORF">FPV09_04555</name>
</gene>
<dbReference type="GO" id="GO:0046872">
    <property type="term" value="F:metal ion binding"/>
    <property type="evidence" value="ECO:0007669"/>
    <property type="project" value="UniProtKB-KW"/>
</dbReference>
<keyword evidence="5" id="KW-0479">Metal-binding</keyword>
<dbReference type="Proteomes" id="UP000322631">
    <property type="component" value="Chromosome"/>
</dbReference>
<dbReference type="GO" id="GO:0044281">
    <property type="term" value="P:small molecule metabolic process"/>
    <property type="evidence" value="ECO:0007669"/>
    <property type="project" value="UniProtKB-ARBA"/>
</dbReference>
<sequence>MRAVLFDIDGTLLTEMPLIQLFLPQVYDRLSRRFGISKDEARERFLDEIFGRRDTYDWHDWNFFFRLFDLDLCYEELMERYPHKLHVYPDTIPVLEWLRDSGYKLGAVTSGPEYQRLKLRLTGLLDYFDAVVTREDVKAIKPEPKIFLYALEKLGVEPGEAVMVGDSLSQDVYGAKNVGMVAVWINRDGDEDYNMADYEIRTLYELRKVLGGLE</sequence>
<dbReference type="AlphaFoldDB" id="A0A5C0SM33"/>
<comment type="cofactor">
    <cofactor evidence="1">
        <name>Mg(2+)</name>
        <dbReference type="ChEBI" id="CHEBI:18420"/>
    </cofactor>
</comment>
<dbReference type="PANTHER" id="PTHR46470:SF2">
    <property type="entry name" value="GLYCERALDEHYDE 3-PHOSPHATE PHOSPHATASE"/>
    <property type="match status" value="1"/>
</dbReference>
<evidence type="ECO:0000256" key="1">
    <source>
        <dbReference type="ARBA" id="ARBA00001946"/>
    </source>
</evidence>
<dbReference type="SFLD" id="SFLDS00003">
    <property type="entry name" value="Haloacid_Dehalogenase"/>
    <property type="match status" value="1"/>
</dbReference>
<dbReference type="PRINTS" id="PR00413">
    <property type="entry name" value="HADHALOGNASE"/>
</dbReference>
<evidence type="ECO:0000256" key="3">
    <source>
        <dbReference type="ARBA" id="ARBA00007958"/>
    </source>
</evidence>
<dbReference type="InterPro" id="IPR051400">
    <property type="entry name" value="HAD-like_hydrolase"/>
</dbReference>
<dbReference type="NCBIfam" id="TIGR01509">
    <property type="entry name" value="HAD-SF-IA-v3"/>
    <property type="match status" value="1"/>
</dbReference>
<evidence type="ECO:0000256" key="6">
    <source>
        <dbReference type="ARBA" id="ARBA00022801"/>
    </source>
</evidence>
<comment type="function">
    <text evidence="2">Catalyzes the dephosphorylation of D,L-glyceraldehyde 3-phosphate in vitro.</text>
</comment>
<dbReference type="PROSITE" id="PS01228">
    <property type="entry name" value="COF_1"/>
    <property type="match status" value="1"/>
</dbReference>
<dbReference type="KEGG" id="them:FPV09_04555"/>
<dbReference type="PANTHER" id="PTHR46470">
    <property type="entry name" value="N-ACYLNEURAMINATE-9-PHOSPHATASE"/>
    <property type="match status" value="1"/>
</dbReference>
<dbReference type="NCBIfam" id="TIGR02253">
    <property type="entry name" value="CTE7"/>
    <property type="match status" value="1"/>
</dbReference>
<dbReference type="InterPro" id="IPR006439">
    <property type="entry name" value="HAD-SF_hydro_IA"/>
</dbReference>
<keyword evidence="9" id="KW-1185">Reference proteome</keyword>